<keyword evidence="5 8" id="KW-0812">Transmembrane</keyword>
<feature type="transmembrane region" description="Helical" evidence="8">
    <location>
        <begin position="319"/>
        <end position="338"/>
    </location>
</feature>
<name>F5YH76_TREPZ</name>
<accession>F5YH76</accession>
<comment type="similarity">
    <text evidence="2">Belongs to the binding-protein-dependent transport system permease family. FecCD subfamily.</text>
</comment>
<dbReference type="AlphaFoldDB" id="F5YH76"/>
<evidence type="ECO:0000256" key="5">
    <source>
        <dbReference type="ARBA" id="ARBA00022692"/>
    </source>
</evidence>
<evidence type="ECO:0000256" key="1">
    <source>
        <dbReference type="ARBA" id="ARBA00004651"/>
    </source>
</evidence>
<dbReference type="EMBL" id="CP001843">
    <property type="protein sequence ID" value="AEF86354.1"/>
    <property type="molecule type" value="Genomic_DNA"/>
</dbReference>
<evidence type="ECO:0000256" key="7">
    <source>
        <dbReference type="ARBA" id="ARBA00023136"/>
    </source>
</evidence>
<dbReference type="RefSeq" id="WP_015708943.1">
    <property type="nucleotide sequence ID" value="NC_015578.1"/>
</dbReference>
<dbReference type="InterPro" id="IPR037294">
    <property type="entry name" value="ABC_BtuC-like"/>
</dbReference>
<evidence type="ECO:0000256" key="3">
    <source>
        <dbReference type="ARBA" id="ARBA00022448"/>
    </source>
</evidence>
<keyword evidence="10" id="KW-1185">Reference proteome</keyword>
<evidence type="ECO:0000313" key="9">
    <source>
        <dbReference type="EMBL" id="AEF86354.1"/>
    </source>
</evidence>
<dbReference type="FunFam" id="1.10.3470.10:FF:000001">
    <property type="entry name" value="Vitamin B12 ABC transporter permease BtuC"/>
    <property type="match status" value="1"/>
</dbReference>
<dbReference type="GO" id="GO:0022857">
    <property type="term" value="F:transmembrane transporter activity"/>
    <property type="evidence" value="ECO:0007669"/>
    <property type="project" value="InterPro"/>
</dbReference>
<reference evidence="10" key="1">
    <citation type="submission" date="2009-12" db="EMBL/GenBank/DDBJ databases">
        <title>Complete sequence of Treponema primitia strain ZAS-2.</title>
        <authorList>
            <person name="Tetu S.G."/>
            <person name="Matson E."/>
            <person name="Ren Q."/>
            <person name="Seshadri R."/>
            <person name="Elbourne L."/>
            <person name="Hassan K.A."/>
            <person name="Durkin A."/>
            <person name="Radune D."/>
            <person name="Mohamoud Y."/>
            <person name="Shay R."/>
            <person name="Jin S."/>
            <person name="Zhang X."/>
            <person name="Lucey K."/>
            <person name="Ballor N.R."/>
            <person name="Ottesen E."/>
            <person name="Rosenthal R."/>
            <person name="Allen A."/>
            <person name="Leadbetter J.R."/>
            <person name="Paulsen I.T."/>
        </authorList>
    </citation>
    <scope>NUCLEOTIDE SEQUENCE [LARGE SCALE GENOMIC DNA]</scope>
    <source>
        <strain evidence="10">ATCC BAA-887 / DSM 12427 / ZAS-2</strain>
    </source>
</reference>
<dbReference type="STRING" id="545694.TREPR_1129"/>
<proteinExistence type="inferred from homology"/>
<reference evidence="9 10" key="2">
    <citation type="journal article" date="2011" name="ISME J.">
        <title>RNA-seq reveals cooperative metabolic interactions between two termite-gut spirochete species in co-culture.</title>
        <authorList>
            <person name="Rosenthal A.Z."/>
            <person name="Matson E.G."/>
            <person name="Eldar A."/>
            <person name="Leadbetter J.R."/>
        </authorList>
    </citation>
    <scope>NUCLEOTIDE SEQUENCE [LARGE SCALE GENOMIC DNA]</scope>
    <source>
        <strain evidence="10">ATCC BAA-887 / DSM 12427 / ZAS-2</strain>
    </source>
</reference>
<keyword evidence="6 8" id="KW-1133">Transmembrane helix</keyword>
<dbReference type="InterPro" id="IPR000522">
    <property type="entry name" value="ABC_transptr_permease_BtuC"/>
</dbReference>
<feature type="transmembrane region" description="Helical" evidence="8">
    <location>
        <begin position="20"/>
        <end position="38"/>
    </location>
</feature>
<evidence type="ECO:0000256" key="2">
    <source>
        <dbReference type="ARBA" id="ARBA00007935"/>
    </source>
</evidence>
<dbReference type="GO" id="GO:0033214">
    <property type="term" value="P:siderophore-iron import into cell"/>
    <property type="evidence" value="ECO:0007669"/>
    <property type="project" value="TreeGrafter"/>
</dbReference>
<dbReference type="Proteomes" id="UP000009223">
    <property type="component" value="Chromosome"/>
</dbReference>
<protein>
    <submittedName>
        <fullName evidence="9">Iron compounds ABC transporter, permease protein</fullName>
    </submittedName>
</protein>
<dbReference type="CDD" id="cd06550">
    <property type="entry name" value="TM_ABC_iron-siderophores_like"/>
    <property type="match status" value="1"/>
</dbReference>
<keyword evidence="4" id="KW-1003">Cell membrane</keyword>
<keyword evidence="3" id="KW-0813">Transport</keyword>
<dbReference type="SUPFAM" id="SSF81345">
    <property type="entry name" value="ABC transporter involved in vitamin B12 uptake, BtuC"/>
    <property type="match status" value="1"/>
</dbReference>
<evidence type="ECO:0000313" key="10">
    <source>
        <dbReference type="Proteomes" id="UP000009223"/>
    </source>
</evidence>
<dbReference type="PANTHER" id="PTHR30472:SF70">
    <property type="entry name" value="MOLYBDATE IMPORT SYSTEM PERMEASE PROTEIN MOLB"/>
    <property type="match status" value="1"/>
</dbReference>
<evidence type="ECO:0000256" key="4">
    <source>
        <dbReference type="ARBA" id="ARBA00022475"/>
    </source>
</evidence>
<evidence type="ECO:0000256" key="6">
    <source>
        <dbReference type="ARBA" id="ARBA00022989"/>
    </source>
</evidence>
<dbReference type="KEGG" id="tpi:TREPR_1129"/>
<dbReference type="eggNOG" id="COG0609">
    <property type="taxonomic scope" value="Bacteria"/>
</dbReference>
<dbReference type="Gene3D" id="1.10.3470.10">
    <property type="entry name" value="ABC transporter involved in vitamin B12 uptake, BtuC"/>
    <property type="match status" value="1"/>
</dbReference>
<feature type="transmembrane region" description="Helical" evidence="8">
    <location>
        <begin position="157"/>
        <end position="178"/>
    </location>
</feature>
<gene>
    <name evidence="9" type="ordered locus">TREPR_1129</name>
</gene>
<keyword evidence="7 8" id="KW-0472">Membrane</keyword>
<feature type="transmembrane region" description="Helical" evidence="8">
    <location>
        <begin position="250"/>
        <end position="277"/>
    </location>
</feature>
<sequence length="344" mass="36423">MADSSSGKLGASGAGLSRRFPAAAILGLLLVAAVLVSLSLGRYPIPLGALITRLLGGTFATPQMEAIFFNVRLPRIILACLVGCSLAAAGASYQGVFQNPLAAPDILGASSGAATGATLAILMRLPGPMITIFAFFASIITIALVMFIGNQTRGRNIVGLILAGLMISSLNSAAISFMKLMADPNNVLPEIVYWLMGSLAKTKPADVAFVFIPMTLGLVPLFIFRWRINLLTLSEDEAQSMGVNVKRTRALVIVCSTLITAAAVSVSGIIGWAGLVIPHLTRRFVGNDYQKLMPATMLFGALFLLVIDNISRNLFATEVPLGILTSLVGAPFFLWLITRKGDLW</sequence>
<comment type="subcellular location">
    <subcellularLocation>
        <location evidence="1">Cell membrane</location>
        <topology evidence="1">Multi-pass membrane protein</topology>
    </subcellularLocation>
</comment>
<dbReference type="HOGENOM" id="CLU_013016_0_2_12"/>
<dbReference type="Pfam" id="PF01032">
    <property type="entry name" value="FecCD"/>
    <property type="match status" value="1"/>
</dbReference>
<feature type="transmembrane region" description="Helical" evidence="8">
    <location>
        <begin position="289"/>
        <end position="307"/>
    </location>
</feature>
<dbReference type="PANTHER" id="PTHR30472">
    <property type="entry name" value="FERRIC ENTEROBACTIN TRANSPORT SYSTEM PERMEASE PROTEIN"/>
    <property type="match status" value="1"/>
</dbReference>
<evidence type="ECO:0000256" key="8">
    <source>
        <dbReference type="SAM" id="Phobius"/>
    </source>
</evidence>
<feature type="transmembrane region" description="Helical" evidence="8">
    <location>
        <begin position="75"/>
        <end position="93"/>
    </location>
</feature>
<feature type="transmembrane region" description="Helical" evidence="8">
    <location>
        <begin position="129"/>
        <end position="150"/>
    </location>
</feature>
<feature type="transmembrane region" description="Helical" evidence="8">
    <location>
        <begin position="207"/>
        <end position="224"/>
    </location>
</feature>
<organism evidence="9 10">
    <name type="scientific">Treponema primitia (strain ATCC BAA-887 / DSM 12427 / ZAS-2)</name>
    <dbReference type="NCBI Taxonomy" id="545694"/>
    <lineage>
        <taxon>Bacteria</taxon>
        <taxon>Pseudomonadati</taxon>
        <taxon>Spirochaetota</taxon>
        <taxon>Spirochaetia</taxon>
        <taxon>Spirochaetales</taxon>
        <taxon>Treponemataceae</taxon>
        <taxon>Treponema</taxon>
    </lineage>
</organism>
<dbReference type="GO" id="GO:0005886">
    <property type="term" value="C:plasma membrane"/>
    <property type="evidence" value="ECO:0007669"/>
    <property type="project" value="UniProtKB-SubCell"/>
</dbReference>